<proteinExistence type="predicted"/>
<evidence type="ECO:0000259" key="2">
    <source>
        <dbReference type="Pfam" id="PF12697"/>
    </source>
</evidence>
<sequence>MRLAHDQLANQKAAQKIALLHGFTQTRRSMHGLISEMSALSTEFLALAVDAPLHGESQHIATDVSGAADALVKTCGQAIYLGYSMGARICLHAAFQHPTEVQGLVLISSTAGIIDPAQRAHRQEADNDLADHVEQVGTQQFIAEWLAKPMFALLPDDPQDIAERCTNSATSLATSLRMCGTGTQQSLWDTLPTLAMPVLLIAGAHDEAFCQHARRMHELIGSNATLRIVQDAGHSVHLEQPQTTAQIVYDWLATL</sequence>
<protein>
    <submittedName>
        <fullName evidence="3">Unannotated protein</fullName>
    </submittedName>
</protein>
<accession>A0A6J6X307</accession>
<dbReference type="PANTHER" id="PTHR42916">
    <property type="entry name" value="2-SUCCINYL-5-ENOLPYRUVYL-6-HYDROXY-3-CYCLOHEXENE-1-CARBOXYLATE SYNTHASE"/>
    <property type="match status" value="1"/>
</dbReference>
<reference evidence="3" key="1">
    <citation type="submission" date="2020-05" db="EMBL/GenBank/DDBJ databases">
        <authorList>
            <person name="Chiriac C."/>
            <person name="Salcher M."/>
            <person name="Ghai R."/>
            <person name="Kavagutti S V."/>
        </authorList>
    </citation>
    <scope>NUCLEOTIDE SEQUENCE</scope>
</reference>
<dbReference type="EMBL" id="CAFAAG010000042">
    <property type="protein sequence ID" value="CAB4791700.1"/>
    <property type="molecule type" value="Genomic_DNA"/>
</dbReference>
<dbReference type="SUPFAM" id="SSF53474">
    <property type="entry name" value="alpha/beta-Hydrolases"/>
    <property type="match status" value="1"/>
</dbReference>
<dbReference type="AlphaFoldDB" id="A0A6J6X307"/>
<evidence type="ECO:0000313" key="3">
    <source>
        <dbReference type="EMBL" id="CAB4791700.1"/>
    </source>
</evidence>
<dbReference type="PANTHER" id="PTHR42916:SF1">
    <property type="entry name" value="PROTEIN PHYLLO, CHLOROPLASTIC"/>
    <property type="match status" value="1"/>
</dbReference>
<feature type="domain" description="AB hydrolase-1" evidence="2">
    <location>
        <begin position="19"/>
        <end position="246"/>
    </location>
</feature>
<gene>
    <name evidence="3" type="ORF">UFOPK2975_00688</name>
</gene>
<dbReference type="GO" id="GO:0016829">
    <property type="term" value="F:lyase activity"/>
    <property type="evidence" value="ECO:0007669"/>
    <property type="project" value="UniProtKB-KW"/>
</dbReference>
<organism evidence="3">
    <name type="scientific">freshwater metagenome</name>
    <dbReference type="NCBI Taxonomy" id="449393"/>
    <lineage>
        <taxon>unclassified sequences</taxon>
        <taxon>metagenomes</taxon>
        <taxon>ecological metagenomes</taxon>
    </lineage>
</organism>
<dbReference type="InterPro" id="IPR029058">
    <property type="entry name" value="AB_hydrolase_fold"/>
</dbReference>
<dbReference type="Pfam" id="PF12697">
    <property type="entry name" value="Abhydrolase_6"/>
    <property type="match status" value="1"/>
</dbReference>
<dbReference type="Gene3D" id="3.40.50.1820">
    <property type="entry name" value="alpha/beta hydrolase"/>
    <property type="match status" value="1"/>
</dbReference>
<evidence type="ECO:0000256" key="1">
    <source>
        <dbReference type="ARBA" id="ARBA00023239"/>
    </source>
</evidence>
<keyword evidence="1" id="KW-0456">Lyase</keyword>
<dbReference type="InterPro" id="IPR000073">
    <property type="entry name" value="AB_hydrolase_1"/>
</dbReference>
<name>A0A6J6X307_9ZZZZ</name>